<dbReference type="RefSeq" id="WP_143949523.1">
    <property type="nucleotide sequence ID" value="NZ_BAABMB010000007.1"/>
</dbReference>
<protein>
    <recommendedName>
        <fullName evidence="3">Serine/threonine protein kinase</fullName>
    </recommendedName>
</protein>
<dbReference type="OrthoDB" id="8686773at2"/>
<keyword evidence="2" id="KW-1185">Reference proteome</keyword>
<evidence type="ECO:0000313" key="1">
    <source>
        <dbReference type="EMBL" id="TSH92110.1"/>
    </source>
</evidence>
<gene>
    <name evidence="1" type="ORF">FOZ76_17200</name>
</gene>
<organism evidence="1 2">
    <name type="scientific">Verticiella sediminum</name>
    <dbReference type="NCBI Taxonomy" id="1247510"/>
    <lineage>
        <taxon>Bacteria</taxon>
        <taxon>Pseudomonadati</taxon>
        <taxon>Pseudomonadota</taxon>
        <taxon>Betaproteobacteria</taxon>
        <taxon>Burkholderiales</taxon>
        <taxon>Alcaligenaceae</taxon>
        <taxon>Verticiella</taxon>
    </lineage>
</organism>
<evidence type="ECO:0000313" key="2">
    <source>
        <dbReference type="Proteomes" id="UP000318405"/>
    </source>
</evidence>
<dbReference type="EMBL" id="VLTJ01000030">
    <property type="protein sequence ID" value="TSH92110.1"/>
    <property type="molecule type" value="Genomic_DNA"/>
</dbReference>
<comment type="caution">
    <text evidence="1">The sequence shown here is derived from an EMBL/GenBank/DDBJ whole genome shotgun (WGS) entry which is preliminary data.</text>
</comment>
<reference evidence="1 2" key="1">
    <citation type="submission" date="2019-07" db="EMBL/GenBank/DDBJ databases">
        <title>Qingshengfaniella alkalisoli gen. nov., sp. nov., isolated from saline soil.</title>
        <authorList>
            <person name="Xu L."/>
            <person name="Huang X.-X."/>
            <person name="Sun J.-Q."/>
        </authorList>
    </citation>
    <scope>NUCLEOTIDE SEQUENCE [LARGE SCALE GENOMIC DNA]</scope>
    <source>
        <strain evidence="1 2">DSM 27279</strain>
    </source>
</reference>
<accession>A0A556AGU2</accession>
<name>A0A556AGU2_9BURK</name>
<dbReference type="Proteomes" id="UP000318405">
    <property type="component" value="Unassembled WGS sequence"/>
</dbReference>
<proteinExistence type="predicted"/>
<evidence type="ECO:0008006" key="3">
    <source>
        <dbReference type="Google" id="ProtNLM"/>
    </source>
</evidence>
<sequence>MSKSCTDAVKRNRVEITPDRVVKVFSQGAHKSSRFHHELEALRRLRGVDGIPVLLSYAPTGRRITTARLPGTSLDVAQAVPDAVFLRLRVLVEDMLYCGVARHSLPARDIIVRPDGTVSVVDFERCTLRRWRFGPIWRISCRVARFNLLRLIEAHAPHLLTPQEQTTLRRQHRWRAAFHRHRHWFHRL</sequence>
<dbReference type="AlphaFoldDB" id="A0A556AGU2"/>